<dbReference type="EMBL" id="SNUX01000003">
    <property type="protein sequence ID" value="TES48090.1"/>
    <property type="molecule type" value="Genomic_DNA"/>
</dbReference>
<dbReference type="AlphaFoldDB" id="A0A4Y7WI55"/>
<name>A0A4Y7WI55_9BACI</name>
<sequence>MFEVEKLDLRVSGVDFTYNQEEDVDVVRLRFSVTDPVGDINANGRVAVTTEEYFNAQGFTALADLARKKLVARLEPGE</sequence>
<dbReference type="RefSeq" id="WP_134259373.1">
    <property type="nucleotide sequence ID" value="NZ_LDIM01000014.1"/>
</dbReference>
<proteinExistence type="predicted"/>
<comment type="caution">
    <text evidence="1">The sequence shown here is derived from an EMBL/GenBank/DDBJ whole genome shotgun (WGS) entry which is preliminary data.</text>
</comment>
<evidence type="ECO:0000313" key="1">
    <source>
        <dbReference type="EMBL" id="TES48090.1"/>
    </source>
</evidence>
<evidence type="ECO:0000313" key="2">
    <source>
        <dbReference type="Proteomes" id="UP000298210"/>
    </source>
</evidence>
<gene>
    <name evidence="1" type="ORF">E2L03_13225</name>
</gene>
<accession>A0A4Y7WI55</accession>
<dbReference type="Proteomes" id="UP000298210">
    <property type="component" value="Unassembled WGS sequence"/>
</dbReference>
<protein>
    <submittedName>
        <fullName evidence="1">Uncharacterized protein</fullName>
    </submittedName>
</protein>
<organism evidence="1 2">
    <name type="scientific">Shouchella lehensis</name>
    <dbReference type="NCBI Taxonomy" id="300825"/>
    <lineage>
        <taxon>Bacteria</taxon>
        <taxon>Bacillati</taxon>
        <taxon>Bacillota</taxon>
        <taxon>Bacilli</taxon>
        <taxon>Bacillales</taxon>
        <taxon>Bacillaceae</taxon>
        <taxon>Shouchella</taxon>
    </lineage>
</organism>
<reference evidence="1 2" key="1">
    <citation type="submission" date="2019-03" db="EMBL/GenBank/DDBJ databases">
        <authorList>
            <person name="Liu G."/>
        </authorList>
    </citation>
    <scope>NUCLEOTIDE SEQUENCE [LARGE SCALE GENOMIC DNA]</scope>
    <source>
        <strain evidence="1 2">DSM 19099</strain>
    </source>
</reference>